<feature type="region of interest" description="Disordered" evidence="5">
    <location>
        <begin position="1046"/>
        <end position="1101"/>
    </location>
</feature>
<keyword evidence="4" id="KW-0175">Coiled coil</keyword>
<dbReference type="SUPFAM" id="SSF48403">
    <property type="entry name" value="Ankyrin repeat"/>
    <property type="match status" value="1"/>
</dbReference>
<dbReference type="InterPro" id="IPR002110">
    <property type="entry name" value="Ankyrin_rpt"/>
</dbReference>
<dbReference type="EMBL" id="JABANP010000312">
    <property type="protein sequence ID" value="KAF4684438.1"/>
    <property type="molecule type" value="Genomic_DNA"/>
</dbReference>
<keyword evidence="1" id="KW-0677">Repeat</keyword>
<evidence type="ECO:0000256" key="5">
    <source>
        <dbReference type="SAM" id="MobiDB-lite"/>
    </source>
</evidence>
<dbReference type="PROSITE" id="PS50297">
    <property type="entry name" value="ANK_REP_REGION"/>
    <property type="match status" value="1"/>
</dbReference>
<sequence length="1130" mass="126161">MAVNLRHREIHEKTPLELFLSAAQASGVVAITAAAAHAFESLTRLLGWMRRGKQQDCFRRGMKMLEAEDIDGTMLLQCLDHGQSVGFAIDDYIEQFFLDDAATVPIACSPTPYLGISLQVPRKELLRSVELLANVPAARKHFHSVEMEALHSMAVQDFRCDRVDFEFITRYSSACSTAGYINAALYAAIVDRLSQRAKVQEQGSSSHQLISHRNIITLLASITTKQRSTVSLTSSPHREEARLFAALIGYLYRSPVRRLAAADAAVICQAVGEAHDRRLIDIREWMKSDSYSLVTEAILPRMMSFPLPCFTVDDIVSILSGCALLPRVSQLSIKFLDRCLPRLLAESSTLEATQISLLLSSIMHIYRDQWADVAGGVARGLDDGDDFRQYPHMPHNLAAKLVQSLKARKHEPSELARIALGVARLSHQRLFSLSGFRATSFHRTSTPIMNYDMPSAATSSGITRVNSQHRPTRGLPGCSDDWRGINEIPNPYPEYSGRGLPSRTNSSAQDIDTFLVLVASDNIQAVKSRLKDSSTIVQELVQGRNSRGSTALHIACREGLLSIVNILASAGAEIGARDRIGRTPLLICCEYGHMEIAKLLQSRFRANIDARDTLQRTSFHLACCCRNPNISRLILQLRPGLREAADRHGRTGLFYAVLNSDVEAAKSITEMILKSRQSEGLTAHCVDSYQRSPLAYASQESRDDLIALLLHYGATYSSTEKEKSREEICREDTSTAHRGIVLPTNHSQDAQSHNYRDRFIEFMQSIQRNGLEHMYHVKRPELFSGSWMEDVNAIEDLIDERGALLRASHSFGEALIRVCNLLMPPGGRPPSPRPAGVSEDILARYLISSPDGNRGNFQTDMTPAVECTQITEKERDDRIRELVRRIEAADAKLSSAVTTADYALLKEEVSNLRTSKTQLEIQLMDLRRQASFAAEKARTMRDELDKKCRENTEISVQLAAAQAMIDSMASDAARREITREGYDRLKRELSMTKAEKGTLLRQNEALEGRLERMEVAKKEQTKKEMLRVEEENVRLRRQLRELEDRYEGLKESQHQEGTEEGREEARPEGDDGHQSLGRKDSKMSLSSVNDAAPLASERSHALPSAAEATFNDGRQIFSEVPAVAALLNLV</sequence>
<dbReference type="InterPro" id="IPR036770">
    <property type="entry name" value="Ankyrin_rpt-contain_sf"/>
</dbReference>
<reference evidence="6 7" key="1">
    <citation type="submission" date="2020-04" db="EMBL/GenBank/DDBJ databases">
        <title>Perkinsus olseni comparative genomics.</title>
        <authorList>
            <person name="Bogema D.R."/>
        </authorList>
    </citation>
    <scope>NUCLEOTIDE SEQUENCE [LARGE SCALE GENOMIC DNA]</scope>
    <source>
        <strain evidence="6">00978-12</strain>
    </source>
</reference>
<name>A0A7J6NKS5_PEROL</name>
<evidence type="ECO:0000313" key="6">
    <source>
        <dbReference type="EMBL" id="KAF4684438.1"/>
    </source>
</evidence>
<dbReference type="OrthoDB" id="448998at2759"/>
<dbReference type="SMART" id="SM00248">
    <property type="entry name" value="ANK"/>
    <property type="match status" value="5"/>
</dbReference>
<evidence type="ECO:0000256" key="3">
    <source>
        <dbReference type="PROSITE-ProRule" id="PRU00023"/>
    </source>
</evidence>
<organism evidence="6 7">
    <name type="scientific">Perkinsus olseni</name>
    <name type="common">Perkinsus atlanticus</name>
    <dbReference type="NCBI Taxonomy" id="32597"/>
    <lineage>
        <taxon>Eukaryota</taxon>
        <taxon>Sar</taxon>
        <taxon>Alveolata</taxon>
        <taxon>Perkinsozoa</taxon>
        <taxon>Perkinsea</taxon>
        <taxon>Perkinsida</taxon>
        <taxon>Perkinsidae</taxon>
        <taxon>Perkinsus</taxon>
    </lineage>
</organism>
<dbReference type="Gene3D" id="1.25.40.20">
    <property type="entry name" value="Ankyrin repeat-containing domain"/>
    <property type="match status" value="1"/>
</dbReference>
<keyword evidence="2 3" id="KW-0040">ANK repeat</keyword>
<evidence type="ECO:0000313" key="7">
    <source>
        <dbReference type="Proteomes" id="UP000541610"/>
    </source>
</evidence>
<feature type="repeat" description="ANK" evidence="3">
    <location>
        <begin position="547"/>
        <end position="579"/>
    </location>
</feature>
<evidence type="ECO:0000256" key="2">
    <source>
        <dbReference type="ARBA" id="ARBA00023043"/>
    </source>
</evidence>
<dbReference type="PROSITE" id="PS50088">
    <property type="entry name" value="ANK_REPEAT"/>
    <property type="match status" value="1"/>
</dbReference>
<feature type="coiled-coil region" evidence="4">
    <location>
        <begin position="902"/>
        <end position="943"/>
    </location>
</feature>
<feature type="compositionally biased region" description="Basic and acidic residues" evidence="5">
    <location>
        <begin position="1046"/>
        <end position="1082"/>
    </location>
</feature>
<proteinExistence type="predicted"/>
<feature type="region of interest" description="Disordered" evidence="5">
    <location>
        <begin position="463"/>
        <end position="483"/>
    </location>
</feature>
<dbReference type="Pfam" id="PF12796">
    <property type="entry name" value="Ank_2"/>
    <property type="match status" value="1"/>
</dbReference>
<comment type="caution">
    <text evidence="6">The sequence shown here is derived from an EMBL/GenBank/DDBJ whole genome shotgun (WGS) entry which is preliminary data.</text>
</comment>
<evidence type="ECO:0000256" key="1">
    <source>
        <dbReference type="ARBA" id="ARBA00022737"/>
    </source>
</evidence>
<gene>
    <name evidence="6" type="primary">ANKFY1</name>
    <name evidence="6" type="ORF">FOZ60_007866</name>
</gene>
<protein>
    <submittedName>
        <fullName evidence="6">Ankyrin repeat and FYVE domain-containing protein 1</fullName>
    </submittedName>
</protein>
<accession>A0A7J6NKS5</accession>
<evidence type="ECO:0000256" key="4">
    <source>
        <dbReference type="SAM" id="Coils"/>
    </source>
</evidence>
<dbReference type="Proteomes" id="UP000541610">
    <property type="component" value="Unassembled WGS sequence"/>
</dbReference>
<dbReference type="AlphaFoldDB" id="A0A7J6NKS5"/>
<dbReference type="PANTHER" id="PTHR24198:SF165">
    <property type="entry name" value="ANKYRIN REPEAT-CONTAINING PROTEIN-RELATED"/>
    <property type="match status" value="1"/>
</dbReference>
<dbReference type="PANTHER" id="PTHR24198">
    <property type="entry name" value="ANKYRIN REPEAT AND PROTEIN KINASE DOMAIN-CONTAINING PROTEIN"/>
    <property type="match status" value="1"/>
</dbReference>